<gene>
    <name evidence="2" type="ORF">FB458_2760</name>
</gene>
<feature type="region of interest" description="Disordered" evidence="1">
    <location>
        <begin position="26"/>
        <end position="52"/>
    </location>
</feature>
<feature type="compositionally biased region" description="Basic and acidic residues" evidence="1">
    <location>
        <begin position="26"/>
        <end position="38"/>
    </location>
</feature>
<dbReference type="RefSeq" id="WP_170185687.1">
    <property type="nucleotide sequence ID" value="NZ_BAAAPR010000009.1"/>
</dbReference>
<proteinExistence type="predicted"/>
<organism evidence="2 3">
    <name type="scientific">Lapillicoccus jejuensis</name>
    <dbReference type="NCBI Taxonomy" id="402171"/>
    <lineage>
        <taxon>Bacteria</taxon>
        <taxon>Bacillati</taxon>
        <taxon>Actinomycetota</taxon>
        <taxon>Actinomycetes</taxon>
        <taxon>Micrococcales</taxon>
        <taxon>Intrasporangiaceae</taxon>
        <taxon>Lapillicoccus</taxon>
    </lineage>
</organism>
<name>A0A542E2T8_9MICO</name>
<accession>A0A542E2T8</accession>
<reference evidence="2 3" key="1">
    <citation type="submission" date="2019-06" db="EMBL/GenBank/DDBJ databases">
        <title>Sequencing the genomes of 1000 actinobacteria strains.</title>
        <authorList>
            <person name="Klenk H.-P."/>
        </authorList>
    </citation>
    <scope>NUCLEOTIDE SEQUENCE [LARGE SCALE GENOMIC DNA]</scope>
    <source>
        <strain evidence="2 3">DSM 18607</strain>
    </source>
</reference>
<evidence type="ECO:0000313" key="3">
    <source>
        <dbReference type="Proteomes" id="UP000317893"/>
    </source>
</evidence>
<comment type="caution">
    <text evidence="2">The sequence shown here is derived from an EMBL/GenBank/DDBJ whole genome shotgun (WGS) entry which is preliminary data.</text>
</comment>
<keyword evidence="3" id="KW-1185">Reference proteome</keyword>
<sequence length="52" mass="6010">MYPLSHTVAHDVVRATDAHRLEGFRRWTRRHGDARPTTRTDATGPRRRTGGR</sequence>
<evidence type="ECO:0000313" key="2">
    <source>
        <dbReference type="EMBL" id="TQJ09647.1"/>
    </source>
</evidence>
<protein>
    <submittedName>
        <fullName evidence="2">Uncharacterized protein</fullName>
    </submittedName>
</protein>
<evidence type="ECO:0000256" key="1">
    <source>
        <dbReference type="SAM" id="MobiDB-lite"/>
    </source>
</evidence>
<dbReference type="AlphaFoldDB" id="A0A542E2T8"/>
<dbReference type="Proteomes" id="UP000317893">
    <property type="component" value="Unassembled WGS sequence"/>
</dbReference>
<dbReference type="EMBL" id="VFMN01000001">
    <property type="protein sequence ID" value="TQJ09647.1"/>
    <property type="molecule type" value="Genomic_DNA"/>
</dbReference>